<feature type="region of interest" description="Disordered" evidence="1">
    <location>
        <begin position="74"/>
        <end position="96"/>
    </location>
</feature>
<gene>
    <name evidence="3" type="ORF">GALMADRAFT_262601</name>
</gene>
<dbReference type="HOGENOM" id="CLU_006410_5_1_1"/>
<evidence type="ECO:0000313" key="3">
    <source>
        <dbReference type="EMBL" id="KDR84297.1"/>
    </source>
</evidence>
<dbReference type="PANTHER" id="PTHR38248">
    <property type="entry name" value="FUNK1 6"/>
    <property type="match status" value="1"/>
</dbReference>
<dbReference type="InterPro" id="IPR040976">
    <property type="entry name" value="Pkinase_fungal"/>
</dbReference>
<feature type="domain" description="Protein kinase" evidence="2">
    <location>
        <begin position="215"/>
        <end position="622"/>
    </location>
</feature>
<dbReference type="PANTHER" id="PTHR38248:SF2">
    <property type="entry name" value="FUNK1 11"/>
    <property type="match status" value="1"/>
</dbReference>
<evidence type="ECO:0000259" key="2">
    <source>
        <dbReference type="PROSITE" id="PS50011"/>
    </source>
</evidence>
<dbReference type="OrthoDB" id="5592585at2759"/>
<proteinExistence type="predicted"/>
<dbReference type="InterPro" id="IPR011009">
    <property type="entry name" value="Kinase-like_dom_sf"/>
</dbReference>
<dbReference type="InterPro" id="IPR000719">
    <property type="entry name" value="Prot_kinase_dom"/>
</dbReference>
<dbReference type="SUPFAM" id="SSF56112">
    <property type="entry name" value="Protein kinase-like (PK-like)"/>
    <property type="match status" value="1"/>
</dbReference>
<dbReference type="PROSITE" id="PS50011">
    <property type="entry name" value="PROTEIN_KINASE_DOM"/>
    <property type="match status" value="1"/>
</dbReference>
<dbReference type="Proteomes" id="UP000027222">
    <property type="component" value="Unassembled WGS sequence"/>
</dbReference>
<accession>A0A067TPP1</accession>
<feature type="region of interest" description="Disordered" evidence="1">
    <location>
        <begin position="131"/>
        <end position="153"/>
    </location>
</feature>
<evidence type="ECO:0000256" key="1">
    <source>
        <dbReference type="SAM" id="MobiDB-lite"/>
    </source>
</evidence>
<dbReference type="STRING" id="685588.A0A067TPP1"/>
<dbReference type="AlphaFoldDB" id="A0A067TPP1"/>
<dbReference type="GO" id="GO:0004672">
    <property type="term" value="F:protein kinase activity"/>
    <property type="evidence" value="ECO:0007669"/>
    <property type="project" value="InterPro"/>
</dbReference>
<evidence type="ECO:0000313" key="4">
    <source>
        <dbReference type="Proteomes" id="UP000027222"/>
    </source>
</evidence>
<name>A0A067TPP1_GALM3</name>
<dbReference type="Pfam" id="PF17667">
    <property type="entry name" value="Pkinase_fungal"/>
    <property type="match status" value="1"/>
</dbReference>
<dbReference type="Gene3D" id="1.10.510.10">
    <property type="entry name" value="Transferase(Phosphotransferase) domain 1"/>
    <property type="match status" value="1"/>
</dbReference>
<organism evidence="3 4">
    <name type="scientific">Galerina marginata (strain CBS 339.88)</name>
    <dbReference type="NCBI Taxonomy" id="685588"/>
    <lineage>
        <taxon>Eukaryota</taxon>
        <taxon>Fungi</taxon>
        <taxon>Dikarya</taxon>
        <taxon>Basidiomycota</taxon>
        <taxon>Agaricomycotina</taxon>
        <taxon>Agaricomycetes</taxon>
        <taxon>Agaricomycetidae</taxon>
        <taxon>Agaricales</taxon>
        <taxon>Agaricineae</taxon>
        <taxon>Strophariaceae</taxon>
        <taxon>Galerina</taxon>
    </lineage>
</organism>
<dbReference type="GO" id="GO:0005524">
    <property type="term" value="F:ATP binding"/>
    <property type="evidence" value="ECO:0007669"/>
    <property type="project" value="InterPro"/>
</dbReference>
<keyword evidence="4" id="KW-1185">Reference proteome</keyword>
<sequence length="694" mass="78748">MAQELDGQWVGPMPPQIFLDEFLPLESGTPDRTSFPDSQTFFSHVFHGCRIESDMYPPLIQRIGDAGVFPGFQLLDTSNDPDPASPGGKKTRPDISWYENNAPLGDDKMRWDLIRGFFELKMLKRKCDPFQESPLDDEDPSFSESTTTGGQECRGQLVGYGTQMCARQHLTHAFVVWIGDPFVRFIRFDRGGGVVTRRFNIESEGDFLLDFLWRFAHIDDAKRGMDPTVRPAAEAEVRLAQEHLSRWKQITERPVIVMRVPDGANLTREVIAWGSKAEPDSLLGRATRGYPVWDTVLKKVIFLKDSWRALGPNMEQESAILQKLNAKNVQNVPKFVCGDDIPGQVTVTHLYASATWNLGAMPEELFVRSHNRFCEDFVGHSLDTFTSSKQFFQVVFDAFIAHQEAFEKCGILHHDISAGNIMINDEGRGILNDWDLARTVSEMESGPRQKYCSGTWQFMSYPVLIQPDKLHEVPDDIESFVYVVLYFILRYMKHAQVHNLECILLGVFEKWETTADGTIVGGGGKYHLVTSRAYIGRNFEVTNNQPLTDWLDFALDAVRTWHTYYTAPSKCFTGWKRIKVQERDPTSVIIRNHDEMVKAFKDCLESESVIWPTDDAASDNLLTLKRKCPDVPQSSLPNEKLKSGFTQSMNIPAEGLGTNLGVKQPTSLPLFKETRFSTRLLTNRGRVPGPSRLR</sequence>
<reference evidence="4" key="1">
    <citation type="journal article" date="2014" name="Proc. Natl. Acad. Sci. U.S.A.">
        <title>Extensive sampling of basidiomycete genomes demonstrates inadequacy of the white-rot/brown-rot paradigm for wood decay fungi.</title>
        <authorList>
            <person name="Riley R."/>
            <person name="Salamov A.A."/>
            <person name="Brown D.W."/>
            <person name="Nagy L.G."/>
            <person name="Floudas D."/>
            <person name="Held B.W."/>
            <person name="Levasseur A."/>
            <person name="Lombard V."/>
            <person name="Morin E."/>
            <person name="Otillar R."/>
            <person name="Lindquist E.A."/>
            <person name="Sun H."/>
            <person name="LaButti K.M."/>
            <person name="Schmutz J."/>
            <person name="Jabbour D."/>
            <person name="Luo H."/>
            <person name="Baker S.E."/>
            <person name="Pisabarro A.G."/>
            <person name="Walton J.D."/>
            <person name="Blanchette R.A."/>
            <person name="Henrissat B."/>
            <person name="Martin F."/>
            <person name="Cullen D."/>
            <person name="Hibbett D.S."/>
            <person name="Grigoriev I.V."/>
        </authorList>
    </citation>
    <scope>NUCLEOTIDE SEQUENCE [LARGE SCALE GENOMIC DNA]</scope>
    <source>
        <strain evidence="4">CBS 339.88</strain>
    </source>
</reference>
<dbReference type="EMBL" id="KL142368">
    <property type="protein sequence ID" value="KDR84297.1"/>
    <property type="molecule type" value="Genomic_DNA"/>
</dbReference>
<protein>
    <recommendedName>
        <fullName evidence="2">Protein kinase domain-containing protein</fullName>
    </recommendedName>
</protein>